<dbReference type="InterPro" id="IPR019642">
    <property type="entry name" value="DUF2507"/>
</dbReference>
<proteinExistence type="predicted"/>
<accession>A0A2N0Z6B8</accession>
<dbReference type="Gene3D" id="3.30.1380.20">
    <property type="entry name" value="Trafficking protein particle complex subunit 3"/>
    <property type="match status" value="1"/>
</dbReference>
<dbReference type="EMBL" id="PISE01000008">
    <property type="protein sequence ID" value="PKG25037.1"/>
    <property type="molecule type" value="Genomic_DNA"/>
</dbReference>
<protein>
    <submittedName>
        <fullName evidence="1">DUF2507 domain-containing protein</fullName>
    </submittedName>
</protein>
<gene>
    <name evidence="1" type="ORF">CWS01_03970</name>
</gene>
<sequence>MSELTSVEEKSKVEEEPLTVPAYGYELLREILIPDLLGRDTPDLLYWAGKRIARMFPLENIEDARSFFVKAGWGTLEIVKQTKNEIEYTITSPLIEKRLKEKGKCSFQLEAGYLAQQHEHTKKVIAEAFEDPKRRNKKIMITVRWDSQDPV</sequence>
<dbReference type="Proteomes" id="UP000233375">
    <property type="component" value="Unassembled WGS sequence"/>
</dbReference>
<dbReference type="AlphaFoldDB" id="A0A2N0Z6B8"/>
<evidence type="ECO:0000313" key="2">
    <source>
        <dbReference type="Proteomes" id="UP000233375"/>
    </source>
</evidence>
<dbReference type="InterPro" id="IPR024096">
    <property type="entry name" value="NO_sig/Golgi_transp_ligand-bd"/>
</dbReference>
<dbReference type="RefSeq" id="WP_101175751.1">
    <property type="nucleotide sequence ID" value="NZ_PISE01000008.1"/>
</dbReference>
<comment type="caution">
    <text evidence="1">The sequence shown here is derived from an EMBL/GenBank/DDBJ whole genome shotgun (WGS) entry which is preliminary data.</text>
</comment>
<dbReference type="OrthoDB" id="2965348at2"/>
<keyword evidence="2" id="KW-1185">Reference proteome</keyword>
<dbReference type="Pfam" id="PF10702">
    <property type="entry name" value="DUF2507"/>
    <property type="match status" value="1"/>
</dbReference>
<dbReference type="SUPFAM" id="SSF111126">
    <property type="entry name" value="Ligand-binding domain in the NO signalling and Golgi transport"/>
    <property type="match status" value="1"/>
</dbReference>
<name>A0A2N0Z6B8_9BACI</name>
<reference evidence="1 2" key="1">
    <citation type="journal article" date="2003" name="Int. J. Syst. Evol. Microbiol.">
        <title>Bacillus nealsonii sp. nov., isolated from a spacecraft-assembly facility, whose spores are gamma-radiation resistant.</title>
        <authorList>
            <person name="Venkateswaran K."/>
            <person name="Kempf M."/>
            <person name="Chen F."/>
            <person name="Satomi M."/>
            <person name="Nicholson W."/>
            <person name="Kern R."/>
        </authorList>
    </citation>
    <scope>NUCLEOTIDE SEQUENCE [LARGE SCALE GENOMIC DNA]</scope>
    <source>
        <strain evidence="1 2">FO-92</strain>
    </source>
</reference>
<evidence type="ECO:0000313" key="1">
    <source>
        <dbReference type="EMBL" id="PKG25037.1"/>
    </source>
</evidence>
<organism evidence="1 2">
    <name type="scientific">Niallia nealsonii</name>
    <dbReference type="NCBI Taxonomy" id="115979"/>
    <lineage>
        <taxon>Bacteria</taxon>
        <taxon>Bacillati</taxon>
        <taxon>Bacillota</taxon>
        <taxon>Bacilli</taxon>
        <taxon>Bacillales</taxon>
        <taxon>Bacillaceae</taxon>
        <taxon>Niallia</taxon>
    </lineage>
</organism>